<protein>
    <submittedName>
        <fullName evidence="2">Uncharacterized protein</fullName>
    </submittedName>
</protein>
<dbReference type="AlphaFoldDB" id="A0A1H6K0G7"/>
<sequence>MVSLFVGQLCIFLHVSLLFLVGLRVVNIPFGRLIECCTYDVNPRLLKKIALAFRSRSPEFSK</sequence>
<keyword evidence="1" id="KW-0472">Membrane</keyword>
<evidence type="ECO:0000313" key="3">
    <source>
        <dbReference type="Proteomes" id="UP000198559"/>
    </source>
</evidence>
<dbReference type="EMBL" id="CVUD02000067">
    <property type="protein sequence ID" value="SEH65058.1"/>
    <property type="molecule type" value="Genomic_DNA"/>
</dbReference>
<reference evidence="3" key="1">
    <citation type="submission" date="2016-06" db="EMBL/GenBank/DDBJ databases">
        <authorList>
            <person name="Petersen J."/>
            <person name="Sayavedra L."/>
        </authorList>
    </citation>
    <scope>NUCLEOTIDE SEQUENCE [LARGE SCALE GENOMIC DNA]</scope>
    <source>
        <strain evidence="3">BazSymB</strain>
    </source>
</reference>
<evidence type="ECO:0000256" key="1">
    <source>
        <dbReference type="SAM" id="Phobius"/>
    </source>
</evidence>
<keyword evidence="1" id="KW-1133">Transmembrane helix</keyword>
<dbReference type="Proteomes" id="UP000198559">
    <property type="component" value="Unassembled WGS sequence"/>
</dbReference>
<keyword evidence="1" id="KW-0812">Transmembrane</keyword>
<gene>
    <name evidence="2" type="ORF">BAZSYMB_SCAFFOLD00100_3</name>
</gene>
<accession>A0A1H6K0G7</accession>
<evidence type="ECO:0000313" key="2">
    <source>
        <dbReference type="EMBL" id="SEH65058.1"/>
    </source>
</evidence>
<name>A0A1H6K0G7_9GAMM</name>
<organism evidence="2 3">
    <name type="scientific">Bathymodiolus azoricus thioautotrophic gill symbiont</name>
    <dbReference type="NCBI Taxonomy" id="235205"/>
    <lineage>
        <taxon>Bacteria</taxon>
        <taxon>Pseudomonadati</taxon>
        <taxon>Pseudomonadota</taxon>
        <taxon>Gammaproteobacteria</taxon>
        <taxon>sulfur-oxidizing symbionts</taxon>
    </lineage>
</organism>
<proteinExistence type="predicted"/>
<feature type="transmembrane region" description="Helical" evidence="1">
    <location>
        <begin position="6"/>
        <end position="26"/>
    </location>
</feature>